<dbReference type="PANTHER" id="PTHR14465">
    <property type="entry name" value="IQ DOMAIN-CONTAINING PROTEIN H"/>
    <property type="match status" value="1"/>
</dbReference>
<protein>
    <recommendedName>
        <fullName evidence="1">IQCH-like ATP-grasp domain-containing protein</fullName>
    </recommendedName>
</protein>
<dbReference type="EMBL" id="CAJNOW010018631">
    <property type="protein sequence ID" value="CAF1666765.1"/>
    <property type="molecule type" value="Genomic_DNA"/>
</dbReference>
<dbReference type="InterPro" id="IPR056855">
    <property type="entry name" value="ATP-grasp_IQCH"/>
</dbReference>
<evidence type="ECO:0000259" key="1">
    <source>
        <dbReference type="Pfam" id="PF24923"/>
    </source>
</evidence>
<dbReference type="Pfam" id="PF00612">
    <property type="entry name" value="IQ"/>
    <property type="match status" value="1"/>
</dbReference>
<evidence type="ECO:0000313" key="2">
    <source>
        <dbReference type="EMBL" id="CAF1666765.1"/>
    </source>
</evidence>
<name>A0A816FWQ1_9BILA</name>
<accession>A0A816FWQ1</accession>
<dbReference type="CDD" id="cd23767">
    <property type="entry name" value="IQCD"/>
    <property type="match status" value="1"/>
</dbReference>
<sequence>MALVPSTNTNNTRNVNTEKIHDDFRTMKKFVVKPEQNNQSATNDLTQTMARTVHNDRTNNELNMFISNTGPRVSFNQSHTQDSRLQLQDATTFEQVYQFQQYRDAIPIASTANSNSRQQYNDGMPLISNTASFINRNRQTTPDNSGIQLPLIETNQTRPMLRNPLSKRTSEPLGVLPLKRQRNPINSSSALTSDDAKQSLIHFTEYDTTSPTPQFTFRPTTPKVNESPSRLRTYNIQESATSVQYREPLNKFSSPSQSISNTSTIESPRLRINRVKKSTLNRPLSTCDSVRDNKIAYRLLIHDGRTKDQTQEFLQFRQHYSDVWGAIAKLFGILEKLMCNYFVPIAFIDGEKVAELVQLIGSKRKPTLNELLSTIINRNEVERLIKEPGRRFRDKHGKQRAAIIIQSYWRSYHARKIYKNLKKRRWAANVIASTWLKHSKLAKIRKQLKLMRRRQLDFFHKKQSELRDQWLYISSHRRTIVHIPSLGLSECIRKTLDNLPLKENYQIGRLCELEDPNIDVIYVSPILASTQKLDKTFLSYRSIFLQQISHHALCISKLGEKSYISLRALVEQGSEQPASTTSNNTNERFVIIVPEALNRFPGQNMCLASLLKYSPKALKQIKKLIKDRSTYLVTGISHMDDLYISEYLDISIYGCEPESSYLYSTKSGSKRIFKSSNVPMPYGEYDIYNQKRLLESLAQLIVEHLDVQRWIFKIDDNYDGLGIAYCDIATHLPCYKNVVEEVEKSANQSVQKQSYAQILCELSDVLDKHTIYINKSQFNSWQEYLKVFLSEGGIIEAYPPSNSVTSITVCLSIEPDGHYSLVCSGDQLHAESQFSCWGLSFPQTSADSNRLNTYCSSIVEQCQQRNIYGYIDIDFITFIDIKTKQQNLWVIDLSIGYSEHISLSRVMQYITTGKFNPQMHSFTVKMKQLKQRLRNWQNGAPEYTIVEKNRYGILSSKLYHRNLSNLHYSIFFQICRTHGVGFDIREKQGTIFTLYECDHHEHIGMITISDTLKTTLSNFACYLNTIYQEITPADMQDSSNFILAVNDIENILGITQETNSNVSLNSSTS</sequence>
<organism evidence="2 3">
    <name type="scientific">Rotaria magnacalcarata</name>
    <dbReference type="NCBI Taxonomy" id="392030"/>
    <lineage>
        <taxon>Eukaryota</taxon>
        <taxon>Metazoa</taxon>
        <taxon>Spiralia</taxon>
        <taxon>Gnathifera</taxon>
        <taxon>Rotifera</taxon>
        <taxon>Eurotatoria</taxon>
        <taxon>Bdelloidea</taxon>
        <taxon>Philodinida</taxon>
        <taxon>Philodinidae</taxon>
        <taxon>Rotaria</taxon>
    </lineage>
</organism>
<comment type="caution">
    <text evidence="2">The sequence shown here is derived from an EMBL/GenBank/DDBJ whole genome shotgun (WGS) entry which is preliminary data.</text>
</comment>
<reference evidence="2" key="1">
    <citation type="submission" date="2021-02" db="EMBL/GenBank/DDBJ databases">
        <authorList>
            <person name="Nowell W R."/>
        </authorList>
    </citation>
    <scope>NUCLEOTIDE SEQUENCE</scope>
</reference>
<proteinExistence type="predicted"/>
<dbReference type="AlphaFoldDB" id="A0A816FWQ1"/>
<evidence type="ECO:0000313" key="3">
    <source>
        <dbReference type="Proteomes" id="UP000663834"/>
    </source>
</evidence>
<gene>
    <name evidence="2" type="ORF">KQP761_LOCUS33286</name>
</gene>
<dbReference type="SMART" id="SM00015">
    <property type="entry name" value="IQ"/>
    <property type="match status" value="1"/>
</dbReference>
<dbReference type="Pfam" id="PF24923">
    <property type="entry name" value="ATP-grasp_IQCH"/>
    <property type="match status" value="1"/>
</dbReference>
<dbReference type="InterPro" id="IPR038752">
    <property type="entry name" value="IQCH"/>
</dbReference>
<dbReference type="OrthoDB" id="2117703at2759"/>
<dbReference type="InterPro" id="IPR000048">
    <property type="entry name" value="IQ_motif_EF-hand-BS"/>
</dbReference>
<feature type="domain" description="IQCH-like ATP-grasp" evidence="1">
    <location>
        <begin position="657"/>
        <end position="916"/>
    </location>
</feature>
<dbReference type="Proteomes" id="UP000663834">
    <property type="component" value="Unassembled WGS sequence"/>
</dbReference>
<dbReference type="PROSITE" id="PS50096">
    <property type="entry name" value="IQ"/>
    <property type="match status" value="1"/>
</dbReference>
<dbReference type="PANTHER" id="PTHR14465:SF0">
    <property type="entry name" value="IQ DOMAIN-CONTAINING PROTEIN H"/>
    <property type="match status" value="1"/>
</dbReference>